<feature type="region of interest" description="Disordered" evidence="9">
    <location>
        <begin position="1"/>
        <end position="20"/>
    </location>
</feature>
<dbReference type="PANTHER" id="PTHR35794">
    <property type="entry name" value="CELL DIVISION PROTEIN DIVIVA"/>
    <property type="match status" value="1"/>
</dbReference>
<proteinExistence type="inferred from homology"/>
<keyword evidence="11" id="KW-1185">Reference proteome</keyword>
<keyword evidence="7" id="KW-0131">Cell cycle</keyword>
<reference evidence="10 11" key="1">
    <citation type="journal article" date="2012" name="Stand. Genomic Sci.">
        <title>Genome sequence of the ocean sediment bacterium Saccharomonospora marina type strain (XMU15(T)).</title>
        <authorList>
            <person name="Klenk H.P."/>
            <person name="Lu M."/>
            <person name="Lucas S."/>
            <person name="Lapidus A."/>
            <person name="Copeland A."/>
            <person name="Pitluck S."/>
            <person name="Goodwin L.A."/>
            <person name="Han C."/>
            <person name="Tapia R."/>
            <person name="Brambilla E.M."/>
            <person name="Potter G."/>
            <person name="Land M."/>
            <person name="Ivanova N."/>
            <person name="Rohde M."/>
            <person name="Goker M."/>
            <person name="Detter J.C."/>
            <person name="Li W.J."/>
            <person name="Kyrpides N.C."/>
            <person name="Woyke T."/>
        </authorList>
    </citation>
    <scope>NUCLEOTIDE SEQUENCE [LARGE SCALE GENOMIC DNA]</scope>
    <source>
        <strain evidence="10 11">XMU15</strain>
    </source>
</reference>
<feature type="compositionally biased region" description="Low complexity" evidence="9">
    <location>
        <begin position="174"/>
        <end position="183"/>
    </location>
</feature>
<dbReference type="AlphaFoldDB" id="H5X114"/>
<comment type="subcellular location">
    <subcellularLocation>
        <location evidence="1">Cytoplasm</location>
    </subcellularLocation>
</comment>
<dbReference type="NCBIfam" id="TIGR03544">
    <property type="entry name" value="DivI1A_domain"/>
    <property type="match status" value="3"/>
</dbReference>
<dbReference type="HOGENOM" id="CLU_743717_0_0_11"/>
<organism evidence="10 11">
    <name type="scientific">Saccharomonospora marina XMU15</name>
    <dbReference type="NCBI Taxonomy" id="882083"/>
    <lineage>
        <taxon>Bacteria</taxon>
        <taxon>Bacillati</taxon>
        <taxon>Actinomycetota</taxon>
        <taxon>Actinomycetes</taxon>
        <taxon>Pseudonocardiales</taxon>
        <taxon>Pseudonocardiaceae</taxon>
        <taxon>Saccharomonospora</taxon>
    </lineage>
</organism>
<dbReference type="InterPro" id="IPR019933">
    <property type="entry name" value="DivIVA_domain"/>
</dbReference>
<evidence type="ECO:0000313" key="10">
    <source>
        <dbReference type="EMBL" id="EHR53073.1"/>
    </source>
</evidence>
<comment type="similarity">
    <text evidence="2">Belongs to the DivIVA family.</text>
</comment>
<evidence type="ECO:0000256" key="6">
    <source>
        <dbReference type="ARBA" id="ARBA00023054"/>
    </source>
</evidence>
<dbReference type="InterPro" id="IPR007793">
    <property type="entry name" value="DivIVA_fam"/>
</dbReference>
<dbReference type="GO" id="GO:0005737">
    <property type="term" value="C:cytoplasm"/>
    <property type="evidence" value="ECO:0007669"/>
    <property type="project" value="UniProtKB-SubCell"/>
</dbReference>
<keyword evidence="5" id="KW-0132">Cell division</keyword>
<evidence type="ECO:0000256" key="1">
    <source>
        <dbReference type="ARBA" id="ARBA00004496"/>
    </source>
</evidence>
<dbReference type="eggNOG" id="COG3599">
    <property type="taxonomic scope" value="Bacteria"/>
</dbReference>
<protein>
    <recommendedName>
        <fullName evidence="3">Cell wall synthesis protein Wag31</fullName>
    </recommendedName>
    <alternativeName>
        <fullName evidence="8">Antigen 84</fullName>
    </alternativeName>
</protein>
<evidence type="ECO:0000256" key="9">
    <source>
        <dbReference type="SAM" id="MobiDB-lite"/>
    </source>
</evidence>
<sequence length="372" mass="39297">MALTPGDVREARFKDAQGGRPGYDKHEVDVFLHRVAATLAGRDSLTAEDVLGFTPPKRADGGYAVYAVDAFFAEVALTLMERSTAVPAAERGPAVPVAHPAPPAHAHYPAPPAHANYPAPPTAPVPPRQPPHGNAVPRPRPPVSTRPQQANGHVLAAPPPAPASHPRPPRHEAPAAPQEPAPAQVYDEDEVHAFLARIEATVAGRDRVTAQDVLAARFNPPPPGKRGYRETEFLYLVAESLKNVEGGPAKALRAVQAAAPAAPPAPAATAAPPVPTAPPVPAAPAAPSVPAAPRLSAEEIHNVRFHQTPPDELGYSEDEVDAFLDRVEATLEGEDVLTIEDVRQVRFGEVLGGYDQDEVDTLLDLIEYSLDG</sequence>
<evidence type="ECO:0000256" key="3">
    <source>
        <dbReference type="ARBA" id="ARBA00018787"/>
    </source>
</evidence>
<evidence type="ECO:0000256" key="2">
    <source>
        <dbReference type="ARBA" id="ARBA00009008"/>
    </source>
</evidence>
<evidence type="ECO:0000313" key="11">
    <source>
        <dbReference type="Proteomes" id="UP000004926"/>
    </source>
</evidence>
<feature type="compositionally biased region" description="Basic and acidic residues" evidence="9">
    <location>
        <begin position="7"/>
        <end position="20"/>
    </location>
</feature>
<keyword evidence="4" id="KW-0963">Cytoplasm</keyword>
<evidence type="ECO:0000256" key="8">
    <source>
        <dbReference type="ARBA" id="ARBA00031737"/>
    </source>
</evidence>
<keyword evidence="6" id="KW-0175">Coiled coil</keyword>
<accession>H5X114</accession>
<dbReference type="Proteomes" id="UP000004926">
    <property type="component" value="Chromosome"/>
</dbReference>
<feature type="compositionally biased region" description="Pro residues" evidence="9">
    <location>
        <begin position="118"/>
        <end position="130"/>
    </location>
</feature>
<feature type="compositionally biased region" description="Pro residues" evidence="9">
    <location>
        <begin position="263"/>
        <end position="284"/>
    </location>
</feature>
<feature type="compositionally biased region" description="Pro residues" evidence="9">
    <location>
        <begin position="157"/>
        <end position="166"/>
    </location>
</feature>
<gene>
    <name evidence="10" type="ORF">SacmaDRAFT_4900</name>
</gene>
<feature type="region of interest" description="Disordered" evidence="9">
    <location>
        <begin position="263"/>
        <end position="289"/>
    </location>
</feature>
<evidence type="ECO:0000256" key="5">
    <source>
        <dbReference type="ARBA" id="ARBA00022618"/>
    </source>
</evidence>
<evidence type="ECO:0000256" key="7">
    <source>
        <dbReference type="ARBA" id="ARBA00023306"/>
    </source>
</evidence>
<feature type="compositionally biased region" description="Low complexity" evidence="9">
    <location>
        <begin position="93"/>
        <end position="117"/>
    </location>
</feature>
<dbReference type="PRINTS" id="PR01217">
    <property type="entry name" value="PRICHEXTENSN"/>
</dbReference>
<dbReference type="Gene3D" id="6.10.250.660">
    <property type="match status" value="3"/>
</dbReference>
<dbReference type="RefSeq" id="WP_009156451.1">
    <property type="nucleotide sequence ID" value="NZ_CM001439.1"/>
</dbReference>
<dbReference type="PANTHER" id="PTHR35794:SF2">
    <property type="entry name" value="CELL DIVISION PROTEIN DIVIVA"/>
    <property type="match status" value="1"/>
</dbReference>
<dbReference type="STRING" id="882083.SacmaDRAFT_4900"/>
<feature type="region of interest" description="Disordered" evidence="9">
    <location>
        <begin position="91"/>
        <end position="183"/>
    </location>
</feature>
<dbReference type="GO" id="GO:0051301">
    <property type="term" value="P:cell division"/>
    <property type="evidence" value="ECO:0007669"/>
    <property type="project" value="UniProtKB-KW"/>
</dbReference>
<name>H5X114_9PSEU</name>
<dbReference type="EMBL" id="CM001439">
    <property type="protein sequence ID" value="EHR53073.1"/>
    <property type="molecule type" value="Genomic_DNA"/>
</dbReference>
<evidence type="ECO:0000256" key="4">
    <source>
        <dbReference type="ARBA" id="ARBA00022490"/>
    </source>
</evidence>